<dbReference type="InterPro" id="IPR050081">
    <property type="entry name" value="Ile-tRNA_ligase"/>
</dbReference>
<reference evidence="16" key="1">
    <citation type="submission" date="2019-11" db="EMBL/GenBank/DDBJ databases">
        <authorList>
            <person name="Li J."/>
        </authorList>
    </citation>
    <scope>NUCLEOTIDE SEQUENCE</scope>
    <source>
        <strain evidence="16">B6B</strain>
    </source>
</reference>
<protein>
    <recommendedName>
        <fullName evidence="12">Isoleucine--tRNA ligase</fullName>
        <ecNumber evidence="12">6.1.1.5</ecNumber>
    </recommendedName>
    <alternativeName>
        <fullName evidence="12">Isoleucyl-tRNA synthetase</fullName>
        <shortName evidence="12">IleRS</shortName>
    </alternativeName>
</protein>
<dbReference type="GO" id="GO:0002161">
    <property type="term" value="F:aminoacyl-tRNA deacylase activity"/>
    <property type="evidence" value="ECO:0007669"/>
    <property type="project" value="InterPro"/>
</dbReference>
<feature type="binding site" evidence="12">
    <location>
        <position position="596"/>
    </location>
    <ligand>
        <name>ATP</name>
        <dbReference type="ChEBI" id="CHEBI:30616"/>
    </ligand>
</feature>
<keyword evidence="4 12" id="KW-0963">Cytoplasm</keyword>
<evidence type="ECO:0000256" key="10">
    <source>
        <dbReference type="ARBA" id="ARBA00025217"/>
    </source>
</evidence>
<dbReference type="InterPro" id="IPR002301">
    <property type="entry name" value="Ile-tRNA-ligase"/>
</dbReference>
<dbReference type="GO" id="GO:0006428">
    <property type="term" value="P:isoleucyl-tRNA aminoacylation"/>
    <property type="evidence" value="ECO:0007669"/>
    <property type="project" value="UniProtKB-UniRule"/>
</dbReference>
<feature type="binding site" evidence="12">
    <location>
        <position position="907"/>
    </location>
    <ligand>
        <name>Zn(2+)</name>
        <dbReference type="ChEBI" id="CHEBI:29105"/>
    </ligand>
</feature>
<dbReference type="PANTHER" id="PTHR42765:SF1">
    <property type="entry name" value="ISOLEUCINE--TRNA LIGASE, MITOCHONDRIAL"/>
    <property type="match status" value="1"/>
</dbReference>
<dbReference type="InterPro" id="IPR002300">
    <property type="entry name" value="aa-tRNA-synth_Ia"/>
</dbReference>
<comment type="similarity">
    <text evidence="2 12">Belongs to the class-I aminoacyl-tRNA synthetase family. IleS type 1 subfamily.</text>
</comment>
<dbReference type="InterPro" id="IPR001412">
    <property type="entry name" value="aa-tRNA-synth_I_CS"/>
</dbReference>
<comment type="subcellular location">
    <subcellularLocation>
        <location evidence="1 12">Cytoplasm</location>
    </subcellularLocation>
</comment>
<dbReference type="Gene3D" id="3.90.740.10">
    <property type="entry name" value="Valyl/Leucyl/Isoleucyl-tRNA synthetase, editing domain"/>
    <property type="match status" value="1"/>
</dbReference>
<evidence type="ECO:0000259" key="15">
    <source>
        <dbReference type="Pfam" id="PF08264"/>
    </source>
</evidence>
<dbReference type="RefSeq" id="WP_153735840.1">
    <property type="nucleotide sequence ID" value="NZ_WJNG01000004.1"/>
</dbReference>
<accession>A0A6A8D8U7</accession>
<comment type="caution">
    <text evidence="16">The sequence shown here is derived from an EMBL/GenBank/DDBJ whole genome shotgun (WGS) entry which is preliminary data.</text>
</comment>
<dbReference type="Gene3D" id="1.10.10.830">
    <property type="entry name" value="Ile-tRNA synthetase CP2 domain-like"/>
    <property type="match status" value="1"/>
</dbReference>
<dbReference type="Pfam" id="PF08264">
    <property type="entry name" value="Anticodon_1"/>
    <property type="match status" value="1"/>
</dbReference>
<dbReference type="SUPFAM" id="SSF47323">
    <property type="entry name" value="Anticodon-binding domain of a subclass of class I aminoacyl-tRNA synthetases"/>
    <property type="match status" value="1"/>
</dbReference>
<dbReference type="CDD" id="cd00818">
    <property type="entry name" value="IleRS_core"/>
    <property type="match status" value="1"/>
</dbReference>
<dbReference type="GO" id="GO:0005524">
    <property type="term" value="F:ATP binding"/>
    <property type="evidence" value="ECO:0007669"/>
    <property type="project" value="UniProtKB-UniRule"/>
</dbReference>
<keyword evidence="6 12" id="KW-0547">Nucleotide-binding</keyword>
<evidence type="ECO:0000256" key="6">
    <source>
        <dbReference type="ARBA" id="ARBA00022741"/>
    </source>
</evidence>
<feature type="short sequence motif" description="'HIGH' region" evidence="12">
    <location>
        <begin position="57"/>
        <end position="67"/>
    </location>
</feature>
<proteinExistence type="inferred from homology"/>
<feature type="domain" description="Zinc finger FPG/IleRS-type" evidence="14">
    <location>
        <begin position="881"/>
        <end position="909"/>
    </location>
</feature>
<feature type="binding site" evidence="12">
    <location>
        <position position="887"/>
    </location>
    <ligand>
        <name>Zn(2+)</name>
        <dbReference type="ChEBI" id="CHEBI:29105"/>
    </ligand>
</feature>
<evidence type="ECO:0000256" key="1">
    <source>
        <dbReference type="ARBA" id="ARBA00004496"/>
    </source>
</evidence>
<feature type="domain" description="Aminoacyl-tRNA synthetase class Ia" evidence="13">
    <location>
        <begin position="26"/>
        <end position="632"/>
    </location>
</feature>
<comment type="catalytic activity">
    <reaction evidence="11 12">
        <text>tRNA(Ile) + L-isoleucine + ATP = L-isoleucyl-tRNA(Ile) + AMP + diphosphate</text>
        <dbReference type="Rhea" id="RHEA:11060"/>
        <dbReference type="Rhea" id="RHEA-COMP:9666"/>
        <dbReference type="Rhea" id="RHEA-COMP:9695"/>
        <dbReference type="ChEBI" id="CHEBI:30616"/>
        <dbReference type="ChEBI" id="CHEBI:33019"/>
        <dbReference type="ChEBI" id="CHEBI:58045"/>
        <dbReference type="ChEBI" id="CHEBI:78442"/>
        <dbReference type="ChEBI" id="CHEBI:78528"/>
        <dbReference type="ChEBI" id="CHEBI:456215"/>
        <dbReference type="EC" id="6.1.1.5"/>
    </reaction>
</comment>
<dbReference type="AlphaFoldDB" id="A0A6A8D8U7"/>
<dbReference type="FunFam" id="1.10.730.20:FF:000001">
    <property type="entry name" value="Isoleucine--tRNA ligase"/>
    <property type="match status" value="1"/>
</dbReference>
<evidence type="ECO:0000256" key="9">
    <source>
        <dbReference type="ARBA" id="ARBA00023146"/>
    </source>
</evidence>
<comment type="cofactor">
    <cofactor evidence="12">
        <name>Zn(2+)</name>
        <dbReference type="ChEBI" id="CHEBI:29105"/>
    </cofactor>
    <text evidence="12">Binds 1 zinc ion per subunit.</text>
</comment>
<keyword evidence="7 12" id="KW-0067">ATP-binding</keyword>
<keyword evidence="5 12" id="KW-0436">Ligase</keyword>
<dbReference type="GO" id="GO:0004822">
    <property type="term" value="F:isoleucine-tRNA ligase activity"/>
    <property type="evidence" value="ECO:0007669"/>
    <property type="project" value="UniProtKB-UniRule"/>
</dbReference>
<dbReference type="InterPro" id="IPR009008">
    <property type="entry name" value="Val/Leu/Ile-tRNA-synth_edit"/>
</dbReference>
<comment type="function">
    <text evidence="10 12">Catalyzes the attachment of isoleucine to tRNA(Ile). As IleRS can inadvertently accommodate and process structurally similar amino acids such as valine, to avoid such errors it has two additional distinct tRNA(Ile)-dependent editing activities. One activity is designated as 'pretransfer' editing and involves the hydrolysis of activated Val-AMP. The other activity is designated 'posttransfer' editing and involves deacylation of mischarged Val-tRNA(Ile).</text>
</comment>
<evidence type="ECO:0000313" key="16">
    <source>
        <dbReference type="EMBL" id="MRH42183.1"/>
    </source>
</evidence>
<evidence type="ECO:0000259" key="14">
    <source>
        <dbReference type="Pfam" id="PF06827"/>
    </source>
</evidence>
<feature type="domain" description="Methionyl/Valyl/Leucyl/Isoleucyl-tRNA synthetase anticodon-binding" evidence="15">
    <location>
        <begin position="676"/>
        <end position="830"/>
    </location>
</feature>
<evidence type="ECO:0000256" key="4">
    <source>
        <dbReference type="ARBA" id="ARBA00022490"/>
    </source>
</evidence>
<dbReference type="GO" id="GO:0008270">
    <property type="term" value="F:zinc ion binding"/>
    <property type="evidence" value="ECO:0007669"/>
    <property type="project" value="UniProtKB-UniRule"/>
</dbReference>
<dbReference type="PRINTS" id="PR00984">
    <property type="entry name" value="TRNASYNTHILE"/>
</dbReference>
<sequence length="919" mass="105302">MDYKQTLLMPQTEFPMRGNLPNKEPQMQQQWDEVNIYAQVQKRTEGRPLFVLHDGPPYANGDLHMGHALNKVLKDFIVRYKSMAGFQAPYVPGWDTHGLPIESALAKKKVDRKKMSVAEFRQKCAEYALSQVDNQRTQFKQLGVRGDWENPYITLTKDYEAAQIKVFGDMANKGYIYKGLKPVYWSPSSESALAEAEIEYQDKRSASIYVGFKVKDGKDLLDGDEQFVIWTTTPWTIPANLAISLNPDLDYSVVKVDEKKYIIAQELLGTVSEVLEWANPEVTKTFKGKQAENLVAKHPFYDRDSLIILGEHATAESGTGLVHTAPGHGEEDFIVGKQYGLDVLCPVDEKGVFTDEAPGFEGLFYDAANKEITQKLEEVGALLKLEFITHSYPHDWRTKKPTIFRATNQWFASIKDFREDILKEIKRINWYPKWGETRLHNMVRDREDWCISRQRTWGVPIPVFYGEDRTPIITKETVNHVSNLFREHGSNIWFEWEAKDLLPEGFNSEHSPNGTFTKETDIMDVWFDSGSSHEAVLEGRPELQRPADLYLEGSDQYRGWFNSSISTSVAVTGRSPYENIVSHGFALDGKGRKMSKSVGNVVVPSKIMKQYGADILRLWVASVDYQADVRISDDIIKQTSEGYRKIRNTFRFMLGNLHDFDPTNDKISDENLQEVDRYMLSKLQELIKKVRDAYDSYEFSTIYHNIHNFCAIDLSSFYLDFGKDVLYIEGADSIRRRSIQTVYHEIITTLVKLLSPIISHTADEVWSYIPGVEEESVQLTDMPEPKKVKDKEELKAKWDHFMDVRDDILKALEEARSEKIIGKSLEASIKLVAKDQATKDLLANVEHLHQLLIVSSVEVVEADSNAKEYEFVNVVVDKHSGEKCERCWVASDNVGKDEQYPELCNRCADIVKEHYSDVE</sequence>
<dbReference type="FunFam" id="1.10.10.830:FF:000001">
    <property type="entry name" value="Isoleucine--tRNA ligase"/>
    <property type="match status" value="1"/>
</dbReference>
<dbReference type="PROSITE" id="PS00178">
    <property type="entry name" value="AA_TRNA_LIGASE_I"/>
    <property type="match status" value="1"/>
</dbReference>
<comment type="domain">
    <text evidence="12">IleRS has two distinct active sites: one for aminoacylation and one for editing. The misactivated valine is translocated from the active site to the editing site, which sterically excludes the correctly activated isoleucine. The single editing site contains two valyl binding pockets, one specific for each substrate (Val-AMP or Val-tRNA(Ile)).</text>
</comment>
<keyword evidence="9 12" id="KW-0030">Aminoacyl-tRNA synthetase</keyword>
<evidence type="ECO:0000256" key="11">
    <source>
        <dbReference type="ARBA" id="ARBA00048359"/>
    </source>
</evidence>
<organism evidence="16 17">
    <name type="scientific">Aquibacillus halophilus</name>
    <dbReference type="NCBI Taxonomy" id="930132"/>
    <lineage>
        <taxon>Bacteria</taxon>
        <taxon>Bacillati</taxon>
        <taxon>Bacillota</taxon>
        <taxon>Bacilli</taxon>
        <taxon>Bacillales</taxon>
        <taxon>Bacillaceae</taxon>
        <taxon>Aquibacillus</taxon>
    </lineage>
</organism>
<evidence type="ECO:0000256" key="7">
    <source>
        <dbReference type="ARBA" id="ARBA00022840"/>
    </source>
</evidence>
<evidence type="ECO:0000256" key="8">
    <source>
        <dbReference type="ARBA" id="ARBA00022917"/>
    </source>
</evidence>
<dbReference type="InterPro" id="IPR023585">
    <property type="entry name" value="Ile-tRNA-ligase_type1"/>
</dbReference>
<dbReference type="InterPro" id="IPR013155">
    <property type="entry name" value="M/V/L/I-tRNA-synth_anticd-bd"/>
</dbReference>
<feature type="binding site" evidence="12">
    <location>
        <position position="552"/>
    </location>
    <ligand>
        <name>L-isoleucyl-5'-AMP</name>
        <dbReference type="ChEBI" id="CHEBI:178002"/>
    </ligand>
</feature>
<dbReference type="Pfam" id="PF00133">
    <property type="entry name" value="tRNA-synt_1"/>
    <property type="match status" value="1"/>
</dbReference>
<evidence type="ECO:0000259" key="13">
    <source>
        <dbReference type="Pfam" id="PF00133"/>
    </source>
</evidence>
<evidence type="ECO:0000313" key="17">
    <source>
        <dbReference type="Proteomes" id="UP000799092"/>
    </source>
</evidence>
<comment type="subunit">
    <text evidence="3 12">Monomer.</text>
</comment>
<keyword evidence="12" id="KW-0479">Metal-binding</keyword>
<name>A0A6A8D8U7_9BACI</name>
<dbReference type="SUPFAM" id="SSF52374">
    <property type="entry name" value="Nucleotidylyl transferase"/>
    <property type="match status" value="1"/>
</dbReference>
<evidence type="ECO:0000256" key="3">
    <source>
        <dbReference type="ARBA" id="ARBA00011245"/>
    </source>
</evidence>
<evidence type="ECO:0000256" key="2">
    <source>
        <dbReference type="ARBA" id="ARBA00006887"/>
    </source>
</evidence>
<dbReference type="FunFam" id="3.40.50.620:FF:000152">
    <property type="entry name" value="Isoleucine--tRNA ligase"/>
    <property type="match status" value="1"/>
</dbReference>
<feature type="short sequence motif" description="'KMSKS' region" evidence="12">
    <location>
        <begin position="593"/>
        <end position="597"/>
    </location>
</feature>
<gene>
    <name evidence="12 16" type="primary">ileS</name>
    <name evidence="16" type="ORF">GH741_05765</name>
</gene>
<evidence type="ECO:0000256" key="12">
    <source>
        <dbReference type="HAMAP-Rule" id="MF_02002"/>
    </source>
</evidence>
<dbReference type="FunFam" id="3.90.740.10:FF:000006">
    <property type="entry name" value="Isoleucine--tRNA ligase"/>
    <property type="match status" value="1"/>
</dbReference>
<keyword evidence="12" id="KW-0862">Zinc</keyword>
<dbReference type="CDD" id="cd07960">
    <property type="entry name" value="Anticodon_Ia_Ile_BEm"/>
    <property type="match status" value="1"/>
</dbReference>
<dbReference type="PANTHER" id="PTHR42765">
    <property type="entry name" value="SOLEUCYL-TRNA SYNTHETASE"/>
    <property type="match status" value="1"/>
</dbReference>
<dbReference type="InterPro" id="IPR014729">
    <property type="entry name" value="Rossmann-like_a/b/a_fold"/>
</dbReference>
<dbReference type="GO" id="GO:0005829">
    <property type="term" value="C:cytosol"/>
    <property type="evidence" value="ECO:0007669"/>
    <property type="project" value="TreeGrafter"/>
</dbReference>
<dbReference type="InterPro" id="IPR033708">
    <property type="entry name" value="Anticodon_Ile_BEm"/>
</dbReference>
<dbReference type="Proteomes" id="UP000799092">
    <property type="component" value="Unassembled WGS sequence"/>
</dbReference>
<dbReference type="NCBIfam" id="TIGR00392">
    <property type="entry name" value="ileS"/>
    <property type="match status" value="1"/>
</dbReference>
<dbReference type="EC" id="6.1.1.5" evidence="12"/>
<evidence type="ECO:0000256" key="5">
    <source>
        <dbReference type="ARBA" id="ARBA00022598"/>
    </source>
</evidence>
<dbReference type="Pfam" id="PF06827">
    <property type="entry name" value="zf-FPG_IleRS"/>
    <property type="match status" value="1"/>
</dbReference>
<dbReference type="InterPro" id="IPR009080">
    <property type="entry name" value="tRNAsynth_Ia_anticodon-bd"/>
</dbReference>
<feature type="binding site" evidence="12">
    <location>
        <position position="884"/>
    </location>
    <ligand>
        <name>Zn(2+)</name>
        <dbReference type="ChEBI" id="CHEBI:29105"/>
    </ligand>
</feature>
<keyword evidence="8 12" id="KW-0648">Protein biosynthesis</keyword>
<dbReference type="HAMAP" id="MF_02002">
    <property type="entry name" value="Ile_tRNA_synth_type1"/>
    <property type="match status" value="1"/>
</dbReference>
<feature type="binding site" evidence="12">
    <location>
        <position position="904"/>
    </location>
    <ligand>
        <name>Zn(2+)</name>
        <dbReference type="ChEBI" id="CHEBI:29105"/>
    </ligand>
</feature>
<dbReference type="InterPro" id="IPR010663">
    <property type="entry name" value="Znf_FPG/IleRS"/>
</dbReference>
<dbReference type="GO" id="GO:0000049">
    <property type="term" value="F:tRNA binding"/>
    <property type="evidence" value="ECO:0007669"/>
    <property type="project" value="InterPro"/>
</dbReference>
<dbReference type="OrthoDB" id="9810365at2"/>
<dbReference type="Gene3D" id="3.40.50.620">
    <property type="entry name" value="HUPs"/>
    <property type="match status" value="2"/>
</dbReference>
<dbReference type="EMBL" id="WJNG01000004">
    <property type="protein sequence ID" value="MRH42183.1"/>
    <property type="molecule type" value="Genomic_DNA"/>
</dbReference>
<keyword evidence="17" id="KW-1185">Reference proteome</keyword>
<dbReference type="SUPFAM" id="SSF50677">
    <property type="entry name" value="ValRS/IleRS/LeuRS editing domain"/>
    <property type="match status" value="1"/>
</dbReference>
<dbReference type="Gene3D" id="1.10.730.20">
    <property type="match status" value="1"/>
</dbReference>